<keyword evidence="2" id="KW-0732">Signal</keyword>
<dbReference type="InterPro" id="IPR032710">
    <property type="entry name" value="NTF2-like_dom_sf"/>
</dbReference>
<evidence type="ECO:0000313" key="3">
    <source>
        <dbReference type="EMBL" id="MDH5831861.1"/>
    </source>
</evidence>
<dbReference type="PROSITE" id="PS51257">
    <property type="entry name" value="PROKAR_LIPOPROTEIN"/>
    <property type="match status" value="1"/>
</dbReference>
<gene>
    <name evidence="3" type="ORF">QFW80_15170</name>
</gene>
<dbReference type="Proteomes" id="UP001156831">
    <property type="component" value="Unassembled WGS sequence"/>
</dbReference>
<feature type="region of interest" description="Disordered" evidence="1">
    <location>
        <begin position="31"/>
        <end position="103"/>
    </location>
</feature>
<evidence type="ECO:0000313" key="4">
    <source>
        <dbReference type="Proteomes" id="UP001156831"/>
    </source>
</evidence>
<sequence length="242" mass="24561">MAGVRDSSRPALMKMATLALAAALLASCRGDEATQAPGDAADADAAPLPQPRATDGAITGMPERPGPGDVPLAGAAPPPPPDLLPVDAAPGTVPLEDNPETGLATPAPVEAAVEPTAEPTPADAEATLRAYYAAIQARDYARAYAAWSDGGRASGQDPDGFAAGFRDTTALEVTYGAPEPVEAAAGSRYVEVPVTVTTTRGDGSVQRLAGRYVLRRAVVDGASAEQRAWHIASADLREAASP</sequence>
<evidence type="ECO:0000256" key="2">
    <source>
        <dbReference type="SAM" id="SignalP"/>
    </source>
</evidence>
<feature type="signal peptide" evidence="2">
    <location>
        <begin position="1"/>
        <end position="21"/>
    </location>
</feature>
<dbReference type="SUPFAM" id="SSF54427">
    <property type="entry name" value="NTF2-like"/>
    <property type="match status" value="1"/>
</dbReference>
<organism evidence="3 4">
    <name type="scientific">Luteimonas rhizosphaericola</name>
    <dbReference type="NCBI Taxonomy" id="3042024"/>
    <lineage>
        <taxon>Bacteria</taxon>
        <taxon>Pseudomonadati</taxon>
        <taxon>Pseudomonadota</taxon>
        <taxon>Gammaproteobacteria</taxon>
        <taxon>Lysobacterales</taxon>
        <taxon>Lysobacteraceae</taxon>
        <taxon>Luteimonas</taxon>
    </lineage>
</organism>
<accession>A0ABT6JPI4</accession>
<name>A0ABT6JPI4_9GAMM</name>
<reference evidence="3 4" key="1">
    <citation type="submission" date="2023-04" db="EMBL/GenBank/DDBJ databases">
        <title>Luteimonas sp. M1R5S18.</title>
        <authorList>
            <person name="Sun J.-Q."/>
        </authorList>
    </citation>
    <scope>NUCLEOTIDE SEQUENCE [LARGE SCALE GENOMIC DNA]</scope>
    <source>
        <strain evidence="3 4">M1R5S18</strain>
    </source>
</reference>
<feature type="chain" id="PRO_5046233887" description="Lipoprotein" evidence="2">
    <location>
        <begin position="22"/>
        <end position="242"/>
    </location>
</feature>
<keyword evidence="4" id="KW-1185">Reference proteome</keyword>
<proteinExistence type="predicted"/>
<comment type="caution">
    <text evidence="3">The sequence shown here is derived from an EMBL/GenBank/DDBJ whole genome shotgun (WGS) entry which is preliminary data.</text>
</comment>
<dbReference type="RefSeq" id="WP_280602815.1">
    <property type="nucleotide sequence ID" value="NZ_JARXRN010000028.1"/>
</dbReference>
<evidence type="ECO:0008006" key="5">
    <source>
        <dbReference type="Google" id="ProtNLM"/>
    </source>
</evidence>
<protein>
    <recommendedName>
        <fullName evidence="5">Lipoprotein</fullName>
    </recommendedName>
</protein>
<feature type="compositionally biased region" description="Low complexity" evidence="1">
    <location>
        <begin position="33"/>
        <end position="53"/>
    </location>
</feature>
<dbReference type="EMBL" id="JARXRN010000028">
    <property type="protein sequence ID" value="MDH5831861.1"/>
    <property type="molecule type" value="Genomic_DNA"/>
</dbReference>
<evidence type="ECO:0000256" key="1">
    <source>
        <dbReference type="SAM" id="MobiDB-lite"/>
    </source>
</evidence>